<feature type="coiled-coil region" evidence="1">
    <location>
        <begin position="104"/>
        <end position="131"/>
    </location>
</feature>
<dbReference type="SMART" id="SM00292">
    <property type="entry name" value="BRCT"/>
    <property type="match status" value="1"/>
</dbReference>
<dbReference type="AlphaFoldDB" id="A0A1D8A336"/>
<proteinExistence type="predicted"/>
<dbReference type="InterPro" id="IPR036420">
    <property type="entry name" value="BRCT_dom_sf"/>
</dbReference>
<dbReference type="SUPFAM" id="SSF52540">
    <property type="entry name" value="P-loop containing nucleoside triphosphate hydrolases"/>
    <property type="match status" value="1"/>
</dbReference>
<feature type="domain" description="BRCT" evidence="2">
    <location>
        <begin position="143"/>
        <end position="221"/>
    </location>
</feature>
<evidence type="ECO:0000259" key="2">
    <source>
        <dbReference type="PROSITE" id="PS50172"/>
    </source>
</evidence>
<gene>
    <name evidence="3" type="ORF">BES08_07095</name>
</gene>
<dbReference type="InterPro" id="IPR027417">
    <property type="entry name" value="P-loop_NTPase"/>
</dbReference>
<dbReference type="KEGG" id="nre:BES08_07095"/>
<evidence type="ECO:0000313" key="3">
    <source>
        <dbReference type="EMBL" id="AOR76535.1"/>
    </source>
</evidence>
<organism evidence="3 4">
    <name type="scientific">Novosphingobium resinovorum</name>
    <dbReference type="NCBI Taxonomy" id="158500"/>
    <lineage>
        <taxon>Bacteria</taxon>
        <taxon>Pseudomonadati</taxon>
        <taxon>Pseudomonadota</taxon>
        <taxon>Alphaproteobacteria</taxon>
        <taxon>Sphingomonadales</taxon>
        <taxon>Sphingomonadaceae</taxon>
        <taxon>Novosphingobium</taxon>
    </lineage>
</organism>
<dbReference type="Gene3D" id="3.40.50.10190">
    <property type="entry name" value="BRCT domain"/>
    <property type="match status" value="1"/>
</dbReference>
<dbReference type="CDD" id="cd17748">
    <property type="entry name" value="BRCT_DNA_ligase_like"/>
    <property type="match status" value="1"/>
</dbReference>
<dbReference type="Pfam" id="PF00533">
    <property type="entry name" value="BRCT"/>
    <property type="match status" value="1"/>
</dbReference>
<sequence>MIPNDVKVIYPRPTEAAARVFGDIHLTLTGGQGSGKTRLAESIAAFLRFEGFKVSRKQEGFFIGGTVGVDDARPHAIVEEIQADGPRAKLAITDDSLLSIMNELTALRRRRDELLKSNNDLVEARRAAERQTRLLKTLVGAGIAGMTIVFTGHLERMSREAAKAQAECLGAKVSGSVHSRTNLVVAGPGAGSKLKKAAELGIDVIDEETWLLVVSVVRMPWKQQREWGAPIPVNGECPAWLQADDELQWAGGEVSFEGSWYNDTVWLASSVRWNSSIADIRLSADHWVYKALSRGFIPWAGGKDHPADWDGGEVLFDDGQTATRDRSWGWDWSRETVRTIIGYRSKAALWAFGPWVNGLDFDAPGGVPYEWRKVDGSQPYPGIHRNGRSTKPGAHEFRRAYRIGEWVDHQPGTPCPVPDDTRVEVQYVTNPTTTEGPAGNRNWAHVARWRPVSGAAA</sequence>
<dbReference type="Proteomes" id="UP000094626">
    <property type="component" value="Chromosome"/>
</dbReference>
<accession>A0A1D8A336</accession>
<name>A0A1D8A336_9SPHN</name>
<protein>
    <recommendedName>
        <fullName evidence="2">BRCT domain-containing protein</fullName>
    </recommendedName>
</protein>
<keyword evidence="1" id="KW-0175">Coiled coil</keyword>
<dbReference type="InterPro" id="IPR001357">
    <property type="entry name" value="BRCT_dom"/>
</dbReference>
<dbReference type="PROSITE" id="PS50172">
    <property type="entry name" value="BRCT"/>
    <property type="match status" value="1"/>
</dbReference>
<evidence type="ECO:0000313" key="4">
    <source>
        <dbReference type="Proteomes" id="UP000094626"/>
    </source>
</evidence>
<reference evidence="4" key="1">
    <citation type="journal article" date="2017" name="J. Biotechnol.">
        <title>Complete genome sequence of Novosphingobium resinovorum SA1, a versatile xenobiotic-degrading bacterium capable of utilizing sulfanilic acid.</title>
        <authorList>
            <person name="Hegedus B."/>
            <person name="Kos P.B."/>
            <person name="Balint B."/>
            <person name="Maroti G."/>
            <person name="Gan H.M."/>
            <person name="Perei K."/>
            <person name="Rakhely G."/>
        </authorList>
    </citation>
    <scope>NUCLEOTIDE SEQUENCE [LARGE SCALE GENOMIC DNA]</scope>
    <source>
        <strain evidence="4">SA1</strain>
    </source>
</reference>
<keyword evidence="4" id="KW-1185">Reference proteome</keyword>
<evidence type="ECO:0000256" key="1">
    <source>
        <dbReference type="SAM" id="Coils"/>
    </source>
</evidence>
<dbReference type="SUPFAM" id="SSF52113">
    <property type="entry name" value="BRCT domain"/>
    <property type="match status" value="1"/>
</dbReference>
<dbReference type="EMBL" id="CP017075">
    <property type="protein sequence ID" value="AOR76535.1"/>
    <property type="molecule type" value="Genomic_DNA"/>
</dbReference>